<dbReference type="AlphaFoldDB" id="A0A4R1K5B5"/>
<dbReference type="PANTHER" id="PTHR32089:SF112">
    <property type="entry name" value="LYSOZYME-LIKE PROTEIN-RELATED"/>
    <property type="match status" value="1"/>
</dbReference>
<keyword evidence="10" id="KW-1185">Reference proteome</keyword>
<dbReference type="SUPFAM" id="SSF58104">
    <property type="entry name" value="Methyl-accepting chemotaxis protein (MCP) signaling domain"/>
    <property type="match status" value="1"/>
</dbReference>
<dbReference type="FunFam" id="1.10.287.950:FF:000001">
    <property type="entry name" value="Methyl-accepting chemotaxis sensory transducer"/>
    <property type="match status" value="1"/>
</dbReference>
<feature type="domain" description="Methyl-accepting transducer" evidence="7">
    <location>
        <begin position="276"/>
        <end position="512"/>
    </location>
</feature>
<dbReference type="InterPro" id="IPR024478">
    <property type="entry name" value="HlyB_4HB_MCP"/>
</dbReference>
<dbReference type="PANTHER" id="PTHR32089">
    <property type="entry name" value="METHYL-ACCEPTING CHEMOTAXIS PROTEIN MCPB"/>
    <property type="match status" value="1"/>
</dbReference>
<reference evidence="9 10" key="1">
    <citation type="submission" date="2019-03" db="EMBL/GenBank/DDBJ databases">
        <title>Genomic Encyclopedia of Type Strains, Phase IV (KMG-IV): sequencing the most valuable type-strain genomes for metagenomic binning, comparative biology and taxonomic classification.</title>
        <authorList>
            <person name="Goeker M."/>
        </authorList>
    </citation>
    <scope>NUCLEOTIDE SEQUENCE [LARGE SCALE GENOMIC DNA]</scope>
    <source>
        <strain evidence="9 10">DSM 24984</strain>
    </source>
</reference>
<dbReference type="GO" id="GO:0007165">
    <property type="term" value="P:signal transduction"/>
    <property type="evidence" value="ECO:0007669"/>
    <property type="project" value="UniProtKB-KW"/>
</dbReference>
<comment type="subcellular location">
    <subcellularLocation>
        <location evidence="1">Membrane</location>
    </subcellularLocation>
</comment>
<dbReference type="Gene3D" id="1.10.287.950">
    <property type="entry name" value="Methyl-accepting chemotaxis protein"/>
    <property type="match status" value="1"/>
</dbReference>
<dbReference type="CDD" id="cd11386">
    <property type="entry name" value="MCP_signal"/>
    <property type="match status" value="1"/>
</dbReference>
<dbReference type="GO" id="GO:0016020">
    <property type="term" value="C:membrane"/>
    <property type="evidence" value="ECO:0007669"/>
    <property type="project" value="UniProtKB-SubCell"/>
</dbReference>
<dbReference type="EMBL" id="SMGG01000006">
    <property type="protein sequence ID" value="TCK59334.1"/>
    <property type="molecule type" value="Genomic_DNA"/>
</dbReference>
<feature type="domain" description="HAMP" evidence="8">
    <location>
        <begin position="217"/>
        <end position="271"/>
    </location>
</feature>
<dbReference type="InterPro" id="IPR004089">
    <property type="entry name" value="MCPsignal_dom"/>
</dbReference>
<dbReference type="SMART" id="SM00283">
    <property type="entry name" value="MA"/>
    <property type="match status" value="1"/>
</dbReference>
<accession>A0A4R1K5B5</accession>
<gene>
    <name evidence="9" type="ORF">C8D98_2267</name>
</gene>
<dbReference type="SMART" id="SM00304">
    <property type="entry name" value="HAMP"/>
    <property type="match status" value="1"/>
</dbReference>
<dbReference type="Pfam" id="PF12729">
    <property type="entry name" value="4HB_MCP_1"/>
    <property type="match status" value="1"/>
</dbReference>
<dbReference type="Pfam" id="PF00672">
    <property type="entry name" value="HAMP"/>
    <property type="match status" value="1"/>
</dbReference>
<comment type="caution">
    <text evidence="9">The sequence shown here is derived from an EMBL/GenBank/DDBJ whole genome shotgun (WGS) entry which is preliminary data.</text>
</comment>
<keyword evidence="5" id="KW-0175">Coiled coil</keyword>
<keyword evidence="6" id="KW-0472">Membrane</keyword>
<dbReference type="InterPro" id="IPR003660">
    <property type="entry name" value="HAMP_dom"/>
</dbReference>
<keyword evidence="2 4" id="KW-0807">Transducer</keyword>
<dbReference type="InterPro" id="IPR004090">
    <property type="entry name" value="Chemotax_Me-accpt_rcpt"/>
</dbReference>
<keyword evidence="6" id="KW-1133">Transmembrane helix</keyword>
<evidence type="ECO:0000313" key="10">
    <source>
        <dbReference type="Proteomes" id="UP000294614"/>
    </source>
</evidence>
<organism evidence="9 10">
    <name type="scientific">Seleniivibrio woodruffii</name>
    <dbReference type="NCBI Taxonomy" id="1078050"/>
    <lineage>
        <taxon>Bacteria</taxon>
        <taxon>Pseudomonadati</taxon>
        <taxon>Deferribacterota</taxon>
        <taxon>Deferribacteres</taxon>
        <taxon>Deferribacterales</taxon>
        <taxon>Geovibrionaceae</taxon>
        <taxon>Seleniivibrio</taxon>
    </lineage>
</organism>
<evidence type="ECO:0000259" key="8">
    <source>
        <dbReference type="PROSITE" id="PS50885"/>
    </source>
</evidence>
<dbReference type="Pfam" id="PF00015">
    <property type="entry name" value="MCPsignal"/>
    <property type="match status" value="1"/>
</dbReference>
<feature type="transmembrane region" description="Helical" evidence="6">
    <location>
        <begin position="12"/>
        <end position="35"/>
    </location>
</feature>
<evidence type="ECO:0000256" key="4">
    <source>
        <dbReference type="PROSITE-ProRule" id="PRU00284"/>
    </source>
</evidence>
<evidence type="ECO:0000256" key="6">
    <source>
        <dbReference type="SAM" id="Phobius"/>
    </source>
</evidence>
<comment type="similarity">
    <text evidence="3">Belongs to the methyl-accepting chemotaxis (MCP) protein family.</text>
</comment>
<evidence type="ECO:0000256" key="1">
    <source>
        <dbReference type="ARBA" id="ARBA00004370"/>
    </source>
</evidence>
<evidence type="ECO:0000256" key="3">
    <source>
        <dbReference type="ARBA" id="ARBA00029447"/>
    </source>
</evidence>
<evidence type="ECO:0000313" key="9">
    <source>
        <dbReference type="EMBL" id="TCK59334.1"/>
    </source>
</evidence>
<feature type="coiled-coil region" evidence="5">
    <location>
        <begin position="424"/>
        <end position="458"/>
    </location>
</feature>
<dbReference type="PRINTS" id="PR00260">
    <property type="entry name" value="CHEMTRNSDUCR"/>
</dbReference>
<dbReference type="OrthoDB" id="9781845at2"/>
<protein>
    <submittedName>
        <fullName evidence="9">Methyl-accepting chemotaxis protein</fullName>
    </submittedName>
</protein>
<name>A0A4R1K5B5_9BACT</name>
<sequence length="548" mass="60119">MNLFGNLSIRTKINLALGTLMIMLLLCGIIGHFGLTNINNSQISIFSVRLPSMDYLIEADRDLHQLLIAERALTVTPADAPEYKDFLDSYNENLEQTLTRFKKYEDLSKSEHTQEHIDKFHADFAQWKAVSQEVLKLSAENTPESREAAEDLSYGRANELFGTMRENINTLTEINLKDAEEEHNLANSSFTTSQYSFIGVIIFGIIIGAAVGLKLGSVITNSIRATADMLREISAGEGDLTRKLPITSKDEIGNLAQHFNSFTDKLKDIIGTVKMNSESIASGNAELAATSDRLAQNFHEQTMQLSAVASATEEMSTSASEVVHSVQDVTEKAEMANGYISDGRNMLLEAVSSVMSIKSEVENLGQTISQLSNSSEEIGNILNVINDIADQTNLLALNAAIEAARAGEHGRGFAVVADEVRKLAERSQKAIKEIETIIVNLQQESNVASTNMQEASKKVEAGVVVIRNTESMFENIVSSVNTITQASRHIETAVSEQVQAIHNINGNTQILSNGVEQSNISVTEVSNTVTDLQRQTEDLSMLVRRFRT</sequence>
<dbReference type="GO" id="GO:0004888">
    <property type="term" value="F:transmembrane signaling receptor activity"/>
    <property type="evidence" value="ECO:0007669"/>
    <property type="project" value="InterPro"/>
</dbReference>
<dbReference type="PROSITE" id="PS50885">
    <property type="entry name" value="HAMP"/>
    <property type="match status" value="1"/>
</dbReference>
<keyword evidence="6" id="KW-0812">Transmembrane</keyword>
<dbReference type="RefSeq" id="WP_132874246.1">
    <property type="nucleotide sequence ID" value="NZ_JAJUHT010000006.1"/>
</dbReference>
<evidence type="ECO:0000256" key="2">
    <source>
        <dbReference type="ARBA" id="ARBA00023224"/>
    </source>
</evidence>
<dbReference type="PROSITE" id="PS50111">
    <property type="entry name" value="CHEMOTAXIS_TRANSDUC_2"/>
    <property type="match status" value="1"/>
</dbReference>
<proteinExistence type="inferred from homology"/>
<feature type="transmembrane region" description="Helical" evidence="6">
    <location>
        <begin position="195"/>
        <end position="215"/>
    </location>
</feature>
<dbReference type="GO" id="GO:0006935">
    <property type="term" value="P:chemotaxis"/>
    <property type="evidence" value="ECO:0007669"/>
    <property type="project" value="InterPro"/>
</dbReference>
<evidence type="ECO:0000256" key="5">
    <source>
        <dbReference type="SAM" id="Coils"/>
    </source>
</evidence>
<dbReference type="Proteomes" id="UP000294614">
    <property type="component" value="Unassembled WGS sequence"/>
</dbReference>
<evidence type="ECO:0000259" key="7">
    <source>
        <dbReference type="PROSITE" id="PS50111"/>
    </source>
</evidence>
<dbReference type="CDD" id="cd06225">
    <property type="entry name" value="HAMP"/>
    <property type="match status" value="1"/>
</dbReference>